<evidence type="ECO:0000313" key="7">
    <source>
        <dbReference type="Proteomes" id="UP000310685"/>
    </source>
</evidence>
<organism evidence="3 5">
    <name type="scientific">Wallemia mellicola</name>
    <dbReference type="NCBI Taxonomy" id="1708541"/>
    <lineage>
        <taxon>Eukaryota</taxon>
        <taxon>Fungi</taxon>
        <taxon>Dikarya</taxon>
        <taxon>Basidiomycota</taxon>
        <taxon>Wallemiomycotina</taxon>
        <taxon>Wallemiomycetes</taxon>
        <taxon>Wallemiales</taxon>
        <taxon>Wallemiaceae</taxon>
        <taxon>Wallemia</taxon>
    </lineage>
</organism>
<feature type="domain" description="Thiaminase-2/PQQC" evidence="1">
    <location>
        <begin position="14"/>
        <end position="215"/>
    </location>
</feature>
<dbReference type="InterPro" id="IPR053261">
    <property type="entry name" value="Polyketide-peptide_reg"/>
</dbReference>
<proteinExistence type="predicted"/>
<dbReference type="PANTHER" id="PTHR41813:SF2">
    <property type="entry name" value="REGULATOR PAB1642, PUTATIVE (AFU_ORTHOLOGUE AFUA_3G11955)-RELATED"/>
    <property type="match status" value="1"/>
</dbReference>
<reference evidence="5 6" key="1">
    <citation type="submission" date="2019-03" db="EMBL/GenBank/DDBJ databases">
        <title>Sequencing 25 genomes of Wallemia mellicola.</title>
        <authorList>
            <person name="Gostincar C."/>
        </authorList>
    </citation>
    <scope>NUCLEOTIDE SEQUENCE [LARGE SCALE GENOMIC DNA]</scope>
    <source>
        <strain evidence="3 5">EXF-1262</strain>
        <strain evidence="4 6">EXF-1274</strain>
        <strain evidence="2 7">EXF-6152</strain>
    </source>
</reference>
<dbReference type="SUPFAM" id="SSF48613">
    <property type="entry name" value="Heme oxygenase-like"/>
    <property type="match status" value="1"/>
</dbReference>
<evidence type="ECO:0000313" key="2">
    <source>
        <dbReference type="EMBL" id="TIB82488.1"/>
    </source>
</evidence>
<evidence type="ECO:0000313" key="4">
    <source>
        <dbReference type="EMBL" id="TIC70576.1"/>
    </source>
</evidence>
<dbReference type="Gene3D" id="1.20.910.10">
    <property type="entry name" value="Heme oxygenase-like"/>
    <property type="match status" value="1"/>
</dbReference>
<dbReference type="InterPro" id="IPR016084">
    <property type="entry name" value="Haem_Oase-like_multi-hlx"/>
</dbReference>
<dbReference type="AlphaFoldDB" id="A0A4T0P0A0"/>
<dbReference type="GO" id="GO:0006772">
    <property type="term" value="P:thiamine metabolic process"/>
    <property type="evidence" value="ECO:0007669"/>
    <property type="project" value="UniProtKB-ARBA"/>
</dbReference>
<dbReference type="EMBL" id="SPRW01000003">
    <property type="protein sequence ID" value="TIC70576.1"/>
    <property type="molecule type" value="Genomic_DNA"/>
</dbReference>
<evidence type="ECO:0000313" key="3">
    <source>
        <dbReference type="EMBL" id="TIC03324.1"/>
    </source>
</evidence>
<dbReference type="Pfam" id="PF03070">
    <property type="entry name" value="TENA_THI-4"/>
    <property type="match status" value="1"/>
</dbReference>
<comment type="caution">
    <text evidence="3">The sequence shown here is derived from an EMBL/GenBank/DDBJ whole genome shotgun (WGS) entry which is preliminary data.</text>
</comment>
<dbReference type="Proteomes" id="UP000307169">
    <property type="component" value="Unassembled WGS sequence"/>
</dbReference>
<evidence type="ECO:0000313" key="5">
    <source>
        <dbReference type="Proteomes" id="UP000307169"/>
    </source>
</evidence>
<dbReference type="Proteomes" id="UP000309601">
    <property type="component" value="Unassembled WGS sequence"/>
</dbReference>
<dbReference type="InterPro" id="IPR004305">
    <property type="entry name" value="Thiaminase-2/PQQC"/>
</dbReference>
<accession>A0A4T0P0A0</accession>
<evidence type="ECO:0000259" key="1">
    <source>
        <dbReference type="Pfam" id="PF03070"/>
    </source>
</evidence>
<dbReference type="EMBL" id="SPRH01000007">
    <property type="protein sequence ID" value="TIC03324.1"/>
    <property type="molecule type" value="Genomic_DNA"/>
</dbReference>
<dbReference type="CDD" id="cd19357">
    <property type="entry name" value="TenA_E_At3g16990-like"/>
    <property type="match status" value="1"/>
</dbReference>
<name>A0A4T0P0A0_9BASI</name>
<evidence type="ECO:0000313" key="6">
    <source>
        <dbReference type="Proteomes" id="UP000309601"/>
    </source>
</evidence>
<protein>
    <submittedName>
        <fullName evidence="3">Heme oxygenase-like protein</fullName>
    </submittedName>
</protein>
<dbReference type="Proteomes" id="UP000310685">
    <property type="component" value="Unassembled WGS sequence"/>
</dbReference>
<dbReference type="PANTHER" id="PTHR41813">
    <property type="entry name" value="REGULATOR PAB1642, PUTATIVE (AFU_ORTHOLOGUE AFUA_3G11955)-RELATED"/>
    <property type="match status" value="1"/>
</dbReference>
<sequence length="217" mass="24700">MTSISTEELIENNKDIYLKSSQHAFLTKLGESTLDPTALERFLNQDRVFALGYSKWLGIIAGRIPLLNNSNIVEDEDVKLLHLMSFAISNGLREVNMFPNTLKSLGLKYESVDANAACHDYIKYLYSLPNNDEAIVALWALEKVYLDGWGYAKSLAKDSPYAELLNNWTAPSFVQFVDIDLKYQVERIKTNDISKFNDIFAKVCQLEIAFWESALLQ</sequence>
<gene>
    <name evidence="4" type="ORF">E3Q02_00487</name>
    <name evidence="3" type="ORF">E3Q17_00922</name>
    <name evidence="2" type="ORF">E3Q22_00274</name>
</gene>
<dbReference type="EMBL" id="SPRC01000002">
    <property type="protein sequence ID" value="TIB82488.1"/>
    <property type="molecule type" value="Genomic_DNA"/>
</dbReference>